<dbReference type="InterPro" id="IPR050498">
    <property type="entry name" value="Ycf3"/>
</dbReference>
<dbReference type="EMBL" id="JAAJBT010000004">
    <property type="protein sequence ID" value="NHM02195.1"/>
    <property type="molecule type" value="Genomic_DNA"/>
</dbReference>
<dbReference type="InterPro" id="IPR019734">
    <property type="entry name" value="TPR_rpt"/>
</dbReference>
<dbReference type="PROSITE" id="PS50005">
    <property type="entry name" value="TPR"/>
    <property type="match status" value="4"/>
</dbReference>
<feature type="repeat" description="TPR" evidence="3">
    <location>
        <begin position="313"/>
        <end position="346"/>
    </location>
</feature>
<reference evidence="5 6" key="1">
    <citation type="submission" date="2020-02" db="EMBL/GenBank/DDBJ databases">
        <authorList>
            <person name="Chen W.-M."/>
        </authorList>
    </citation>
    <scope>NUCLEOTIDE SEQUENCE [LARGE SCALE GENOMIC DNA]</scope>
    <source>
        <strain evidence="5 6">KDG-16</strain>
    </source>
</reference>
<name>A0ABX0I7S6_9FLAO</name>
<organism evidence="5 6">
    <name type="scientific">Flavobacterium difficile</name>
    <dbReference type="NCBI Taxonomy" id="2709659"/>
    <lineage>
        <taxon>Bacteria</taxon>
        <taxon>Pseudomonadati</taxon>
        <taxon>Bacteroidota</taxon>
        <taxon>Flavobacteriia</taxon>
        <taxon>Flavobacteriales</taxon>
        <taxon>Flavobacteriaceae</taxon>
        <taxon>Flavobacterium</taxon>
    </lineage>
</organism>
<keyword evidence="4" id="KW-0732">Signal</keyword>
<dbReference type="Proteomes" id="UP000800984">
    <property type="component" value="Unassembled WGS sequence"/>
</dbReference>
<accession>A0ABX0I7S6</accession>
<evidence type="ECO:0000256" key="2">
    <source>
        <dbReference type="ARBA" id="ARBA00022803"/>
    </source>
</evidence>
<dbReference type="Pfam" id="PF13432">
    <property type="entry name" value="TPR_16"/>
    <property type="match status" value="2"/>
</dbReference>
<gene>
    <name evidence="5" type="ORF">G4D72_08755</name>
</gene>
<dbReference type="PANTHER" id="PTHR44858:SF1">
    <property type="entry name" value="UDP-N-ACETYLGLUCOSAMINE--PEPTIDE N-ACETYLGLUCOSAMINYLTRANSFERASE SPINDLY-RELATED"/>
    <property type="match status" value="1"/>
</dbReference>
<dbReference type="Gene3D" id="1.25.40.10">
    <property type="entry name" value="Tetratricopeptide repeat domain"/>
    <property type="match status" value="9"/>
</dbReference>
<sequence>MNILTKITLLLLLVSQSIIAQQSAIYTNQNQDYNKAIQLYKEKQFQASQILFDKVKSTSTSEEIIADCEYYIANCAIKTNQQGADALMEAFIENHPTSTKRNAAYLEVAQFYFSEGNYTQSLKWYENIHEPDLNVSDLEKANFQRGYASFSTKNNKDASKYLNKVANSKEYGNQAKYYLGYLAYEGDNYQEANELFGQVSDQDKYKEKMGYFQADMNFKLGNFQKAIDLGEPQLKKSNALEKSELSKIIGESYFNLKKYDKALPYLQAYRGKNGKWTNTDYYQLGYAFYQQKEYEKAITQFNKIIEGNDFVAQNAYYHLAESYLNTDKKQQALNAFKTASEMTFDTKIQEDAALNYTKLSYEIGNPYVSTPEILKTFMDKYPTNPNHSELKALLINSFISSKNYAEALVLLEKNKTPENKAAYQKVAFYRGLEVYTDGKYQEAYVLFKKSLTENKDAKILARATFWKAECEYSLDQFSEAVLTYKQFLNSVAATQTPENNTVNYNLGYAYFKIKEYENAIPYFNTYITNAKDDKNRLTDAYLRLADCNYISSKYWPAMDAYNKAIELKCVDADYAAFQKGMSYGFVNKNDKKIDDLNKFVVTYKSSQYLDDALYELANTYTNEEINDKAIATFDNLINNYKNSAYVAKSILKQGLIYYNTDRDDAALAKFKKVVAEFPNSPESLEAVETAKSIYKANGNVAEYAAWVKTLSFVEVTDAELDNDMYESAEKQYLANNPKKAIEGFTSYLGQFPKGLHALKVHFYLAQLYFADKLEKNAIPHYDYVIGQARNEFTEQALVRLSEIHLKDKNCDLAIPVLKQLETIAEYPQNTTFAQANLMKCYYEKQDFVNSESYSDKVLKNPKMDDKIKSDAQIIVARSAIKTNNDAKAKEAYAKLQKIAKGELAAEALYYDAYFKNKEGKFEASNKVVEKYSSLYSSYSYFASKSLLVMAKNYYELKDSFQATEILQSIIDNFEEFPDVVKECQTELDRIKAEEAKTNSSVTK</sequence>
<feature type="repeat" description="TPR" evidence="3">
    <location>
        <begin position="647"/>
        <end position="680"/>
    </location>
</feature>
<feature type="repeat" description="TPR" evidence="3">
    <location>
        <begin position="278"/>
        <end position="311"/>
    </location>
</feature>
<dbReference type="Pfam" id="PF13174">
    <property type="entry name" value="TPR_6"/>
    <property type="match status" value="4"/>
</dbReference>
<keyword evidence="6" id="KW-1185">Reference proteome</keyword>
<dbReference type="PANTHER" id="PTHR44858">
    <property type="entry name" value="TETRATRICOPEPTIDE REPEAT PROTEIN 6"/>
    <property type="match status" value="1"/>
</dbReference>
<comment type="caution">
    <text evidence="5">The sequence shown here is derived from an EMBL/GenBank/DDBJ whole genome shotgun (WGS) entry which is preliminary data.</text>
</comment>
<keyword evidence="2 3" id="KW-0802">TPR repeat</keyword>
<proteinExistence type="predicted"/>
<feature type="signal peptide" evidence="4">
    <location>
        <begin position="1"/>
        <end position="20"/>
    </location>
</feature>
<feature type="repeat" description="TPR" evidence="3">
    <location>
        <begin position="500"/>
        <end position="533"/>
    </location>
</feature>
<dbReference type="Pfam" id="PF13181">
    <property type="entry name" value="TPR_8"/>
    <property type="match status" value="1"/>
</dbReference>
<protein>
    <submittedName>
        <fullName evidence="5">Tetratricopeptide repeat protein</fullName>
    </submittedName>
</protein>
<dbReference type="InterPro" id="IPR011990">
    <property type="entry name" value="TPR-like_helical_dom_sf"/>
</dbReference>
<evidence type="ECO:0000313" key="5">
    <source>
        <dbReference type="EMBL" id="NHM02195.1"/>
    </source>
</evidence>
<feature type="chain" id="PRO_5047346805" evidence="4">
    <location>
        <begin position="21"/>
        <end position="1003"/>
    </location>
</feature>
<evidence type="ECO:0000313" key="6">
    <source>
        <dbReference type="Proteomes" id="UP000800984"/>
    </source>
</evidence>
<evidence type="ECO:0000256" key="1">
    <source>
        <dbReference type="ARBA" id="ARBA00022737"/>
    </source>
</evidence>
<dbReference type="RefSeq" id="WP_166077296.1">
    <property type="nucleotide sequence ID" value="NZ_JAAJBT010000004.1"/>
</dbReference>
<evidence type="ECO:0000256" key="3">
    <source>
        <dbReference type="PROSITE-ProRule" id="PRU00339"/>
    </source>
</evidence>
<keyword evidence="1" id="KW-0677">Repeat</keyword>
<dbReference type="SUPFAM" id="SSF48452">
    <property type="entry name" value="TPR-like"/>
    <property type="match status" value="4"/>
</dbReference>
<dbReference type="SMART" id="SM00028">
    <property type="entry name" value="TPR"/>
    <property type="match status" value="11"/>
</dbReference>
<evidence type="ECO:0000256" key="4">
    <source>
        <dbReference type="SAM" id="SignalP"/>
    </source>
</evidence>
<dbReference type="SUPFAM" id="SSF81901">
    <property type="entry name" value="HCP-like"/>
    <property type="match status" value="1"/>
</dbReference>